<dbReference type="FunFam" id="2.20.25.10:FF:000001">
    <property type="entry name" value="Probable Transcription elongation factor S-II"/>
    <property type="match status" value="1"/>
</dbReference>
<evidence type="ECO:0000259" key="18">
    <source>
        <dbReference type="PROSITE" id="PS51321"/>
    </source>
</evidence>
<dbReference type="NCBIfam" id="TIGR01385">
    <property type="entry name" value="TFSII"/>
    <property type="match status" value="1"/>
</dbReference>
<dbReference type="SMART" id="SM00440">
    <property type="entry name" value="ZnF_C2C2"/>
    <property type="match status" value="1"/>
</dbReference>
<feature type="compositionally biased region" description="Polar residues" evidence="15">
    <location>
        <begin position="114"/>
        <end position="126"/>
    </location>
</feature>
<evidence type="ECO:0000256" key="10">
    <source>
        <dbReference type="ARBA" id="ARBA00023242"/>
    </source>
</evidence>
<dbReference type="PROSITE" id="PS51319">
    <property type="entry name" value="TFIIS_N"/>
    <property type="match status" value="1"/>
</dbReference>
<reference evidence="19" key="1">
    <citation type="submission" date="2020-04" db="EMBL/GenBank/DDBJ databases">
        <authorList>
            <person name="Neveu A P."/>
        </authorList>
    </citation>
    <scope>NUCLEOTIDE SEQUENCE</scope>
    <source>
        <tissue evidence="19">Whole embryo</tissue>
    </source>
</reference>
<comment type="function">
    <text evidence="11">Necessary for efficient RNA polymerase II transcription elongation past template-encoded arresting sites. The arresting sites in DNA have the property of trapping a certain fraction of elongating RNA polymerases that pass through, resulting in locked ternary complexes. Cleavage of the nascent transcript by S-II allows the resumption of elongation from the new 3'-terminus.</text>
</comment>
<accession>A0A6F9DTV1</accession>
<dbReference type="SUPFAM" id="SSF47676">
    <property type="entry name" value="Conserved domain common to transcription factors TFIIS, elongin A, CRSP70"/>
    <property type="match status" value="1"/>
</dbReference>
<evidence type="ECO:0000259" key="16">
    <source>
        <dbReference type="PROSITE" id="PS51133"/>
    </source>
</evidence>
<feature type="compositionally biased region" description="Basic and acidic residues" evidence="15">
    <location>
        <begin position="85"/>
        <end position="97"/>
    </location>
</feature>
<dbReference type="PROSITE" id="PS51321">
    <property type="entry name" value="TFIIS_CENTRAL"/>
    <property type="match status" value="1"/>
</dbReference>
<organism evidence="19">
    <name type="scientific">Phallusia mammillata</name>
    <dbReference type="NCBI Taxonomy" id="59560"/>
    <lineage>
        <taxon>Eukaryota</taxon>
        <taxon>Metazoa</taxon>
        <taxon>Chordata</taxon>
        <taxon>Tunicata</taxon>
        <taxon>Ascidiacea</taxon>
        <taxon>Phlebobranchia</taxon>
        <taxon>Ascidiidae</taxon>
        <taxon>Phallusia</taxon>
    </lineage>
</organism>
<keyword evidence="4 14" id="KW-0479">Metal-binding</keyword>
<dbReference type="SUPFAM" id="SSF57783">
    <property type="entry name" value="Zinc beta-ribbon"/>
    <property type="match status" value="1"/>
</dbReference>
<evidence type="ECO:0000256" key="12">
    <source>
        <dbReference type="PROSITE-ProRule" id="PRU00472"/>
    </source>
</evidence>
<dbReference type="GO" id="GO:0008270">
    <property type="term" value="F:zinc ion binding"/>
    <property type="evidence" value="ECO:0007669"/>
    <property type="project" value="UniProtKB-UniRule"/>
</dbReference>
<keyword evidence="19" id="KW-0648">Protein biosynthesis</keyword>
<dbReference type="SMART" id="SM00510">
    <property type="entry name" value="TFS2M"/>
    <property type="match status" value="1"/>
</dbReference>
<dbReference type="CDD" id="cd00183">
    <property type="entry name" value="TFIIS_I"/>
    <property type="match status" value="1"/>
</dbReference>
<dbReference type="InterPro" id="IPR035100">
    <property type="entry name" value="TF_IIS-typ"/>
</dbReference>
<dbReference type="InterPro" id="IPR017923">
    <property type="entry name" value="TFIIS_N"/>
</dbReference>
<dbReference type="PANTHER" id="PTHR11477">
    <property type="entry name" value="TRANSCRIPTION FACTOR S-II ZINC FINGER DOMAIN-CONTAINING PROTEIN"/>
    <property type="match status" value="1"/>
</dbReference>
<evidence type="ECO:0000256" key="4">
    <source>
        <dbReference type="ARBA" id="ARBA00022723"/>
    </source>
</evidence>
<keyword evidence="9 14" id="KW-0804">Transcription</keyword>
<evidence type="ECO:0000256" key="3">
    <source>
        <dbReference type="ARBA" id="ARBA00022553"/>
    </source>
</evidence>
<evidence type="ECO:0000256" key="5">
    <source>
        <dbReference type="ARBA" id="ARBA00022771"/>
    </source>
</evidence>
<dbReference type="InterPro" id="IPR003618">
    <property type="entry name" value="TFIIS_cen_dom"/>
</dbReference>
<dbReference type="CDD" id="cd13749">
    <property type="entry name" value="Zn-ribbon_TFIIS"/>
    <property type="match status" value="1"/>
</dbReference>
<evidence type="ECO:0000256" key="7">
    <source>
        <dbReference type="ARBA" id="ARBA00023015"/>
    </source>
</evidence>
<dbReference type="Pfam" id="PF01096">
    <property type="entry name" value="Zn_ribbon_TFIIS"/>
    <property type="match status" value="1"/>
</dbReference>
<dbReference type="GO" id="GO:0005634">
    <property type="term" value="C:nucleus"/>
    <property type="evidence" value="ECO:0007669"/>
    <property type="project" value="UniProtKB-SubCell"/>
</dbReference>
<dbReference type="GO" id="GO:0003746">
    <property type="term" value="F:translation elongation factor activity"/>
    <property type="evidence" value="ECO:0007669"/>
    <property type="project" value="UniProtKB-KW"/>
</dbReference>
<dbReference type="Gene3D" id="2.20.25.10">
    <property type="match status" value="1"/>
</dbReference>
<dbReference type="AlphaFoldDB" id="A0A6F9DTV1"/>
<evidence type="ECO:0000256" key="14">
    <source>
        <dbReference type="RuleBase" id="RU368078"/>
    </source>
</evidence>
<dbReference type="GO" id="GO:0003677">
    <property type="term" value="F:DNA binding"/>
    <property type="evidence" value="ECO:0007669"/>
    <property type="project" value="UniProtKB-KW"/>
</dbReference>
<dbReference type="GO" id="GO:0006368">
    <property type="term" value="P:transcription elongation by RNA polymerase II"/>
    <property type="evidence" value="ECO:0007669"/>
    <property type="project" value="InterPro"/>
</dbReference>
<dbReference type="FunFam" id="1.20.930.10:FF:000002">
    <property type="entry name" value="Transcription elongation factor A (SII), 1"/>
    <property type="match status" value="1"/>
</dbReference>
<keyword evidence="6 14" id="KW-0862">Zinc</keyword>
<evidence type="ECO:0000256" key="15">
    <source>
        <dbReference type="SAM" id="MobiDB-lite"/>
    </source>
</evidence>
<dbReference type="InterPro" id="IPR036575">
    <property type="entry name" value="TFIIS_cen_dom_sf"/>
</dbReference>
<feature type="domain" description="TFIIS central" evidence="18">
    <location>
        <begin position="136"/>
        <end position="252"/>
    </location>
</feature>
<dbReference type="EMBL" id="LR791002">
    <property type="protein sequence ID" value="CAB3266864.1"/>
    <property type="molecule type" value="mRNA"/>
</dbReference>
<dbReference type="Gene3D" id="1.10.472.30">
    <property type="entry name" value="Transcription elongation factor S-II, central domain"/>
    <property type="match status" value="1"/>
</dbReference>
<evidence type="ECO:0000256" key="6">
    <source>
        <dbReference type="ARBA" id="ARBA00022833"/>
    </source>
</evidence>
<evidence type="ECO:0000313" key="19">
    <source>
        <dbReference type="EMBL" id="CAB3266864.1"/>
    </source>
</evidence>
<dbReference type="PIRSF" id="PIRSF006704">
    <property type="entry name" value="TF_IIS"/>
    <property type="match status" value="1"/>
</dbReference>
<evidence type="ECO:0000256" key="9">
    <source>
        <dbReference type="ARBA" id="ARBA00023163"/>
    </source>
</evidence>
<feature type="region of interest" description="Disordered" evidence="15">
    <location>
        <begin position="77"/>
        <end position="126"/>
    </location>
</feature>
<dbReference type="InterPro" id="IPR001222">
    <property type="entry name" value="Znf_TFIIS"/>
</dbReference>
<dbReference type="InterPro" id="IPR035441">
    <property type="entry name" value="TFIIS/LEDGF_dom_sf"/>
</dbReference>
<keyword evidence="7 14" id="KW-0805">Transcription regulation</keyword>
<protein>
    <recommendedName>
        <fullName evidence="14">Transcription elongation factor</fullName>
    </recommendedName>
</protein>
<keyword evidence="3" id="KW-0597">Phosphoprotein</keyword>
<keyword evidence="5 12" id="KW-0863">Zinc-finger</keyword>
<dbReference type="Gene3D" id="1.20.930.10">
    <property type="entry name" value="Conserved domain common to transcription factors TFIIS, elongin A, CRSP70"/>
    <property type="match status" value="1"/>
</dbReference>
<keyword evidence="10 13" id="KW-0539">Nucleus</keyword>
<evidence type="ECO:0000256" key="8">
    <source>
        <dbReference type="ARBA" id="ARBA00023125"/>
    </source>
</evidence>
<evidence type="ECO:0000256" key="13">
    <source>
        <dbReference type="PROSITE-ProRule" id="PRU00649"/>
    </source>
</evidence>
<evidence type="ECO:0000256" key="1">
    <source>
        <dbReference type="ARBA" id="ARBA00004123"/>
    </source>
</evidence>
<dbReference type="Pfam" id="PF07500">
    <property type="entry name" value="TFIIS_M"/>
    <property type="match status" value="1"/>
</dbReference>
<proteinExistence type="evidence at transcript level"/>
<dbReference type="InterPro" id="IPR003617">
    <property type="entry name" value="TFIIS/CRSP70_N_sub"/>
</dbReference>
<dbReference type="Pfam" id="PF08711">
    <property type="entry name" value="Med26"/>
    <property type="match status" value="1"/>
</dbReference>
<feature type="domain" description="TFIIS-type" evidence="16">
    <location>
        <begin position="255"/>
        <end position="295"/>
    </location>
</feature>
<evidence type="ECO:0000256" key="2">
    <source>
        <dbReference type="ARBA" id="ARBA00009647"/>
    </source>
</evidence>
<dbReference type="SUPFAM" id="SSF46942">
    <property type="entry name" value="Elongation factor TFIIS domain 2"/>
    <property type="match status" value="1"/>
</dbReference>
<dbReference type="SMART" id="SM00509">
    <property type="entry name" value="TFS2N"/>
    <property type="match status" value="1"/>
</dbReference>
<name>A0A6F9DTV1_9ASCI</name>
<dbReference type="PROSITE" id="PS51133">
    <property type="entry name" value="ZF_TFIIS_2"/>
    <property type="match status" value="1"/>
</dbReference>
<dbReference type="PROSITE" id="PS00466">
    <property type="entry name" value="ZF_TFIIS_1"/>
    <property type="match status" value="1"/>
</dbReference>
<keyword evidence="8 14" id="KW-0238">DNA-binding</keyword>
<comment type="subcellular location">
    <subcellularLocation>
        <location evidence="1 13 14">Nucleus</location>
    </subcellularLocation>
</comment>
<sequence>MSNEEEVLRIAKKLDKMAAKKNADNALDVLNVLKKIQISYATLKKTRIGMSVNSIRKQTKNEEVAVAAKQLIKGWKKLVGNDEPNGNKKPEPRKSDDTEPEISTTIQKEKQIERSNSTSSFEMDTSATLSLTNNPIRDKCREMLLRGLIADGHSGHSNSRCTFVAAAIEEAIFVEFKDTGTKYKNRVRSRFSNLKDAKNIGLRMNVLNGVVKPEKVAKMTAEEMASDEMKKLREAYEQENIKDHQMAVNEGTKTDMFSCGRCKGKACTYNQLQTRSSDEPMTTFVFCNDCGNRWKFC</sequence>
<dbReference type="PANTHER" id="PTHR11477:SF0">
    <property type="entry name" value="IP08861P-RELATED"/>
    <property type="match status" value="1"/>
</dbReference>
<comment type="similarity">
    <text evidence="2 14">Belongs to the TFS-II family.</text>
</comment>
<keyword evidence="19" id="KW-0251">Elongation factor</keyword>
<evidence type="ECO:0000256" key="11">
    <source>
        <dbReference type="ARBA" id="ARBA00025408"/>
    </source>
</evidence>
<feature type="domain" description="TFIIS N-terminal" evidence="17">
    <location>
        <begin position="5"/>
        <end position="82"/>
    </location>
</feature>
<evidence type="ECO:0000259" key="17">
    <source>
        <dbReference type="PROSITE" id="PS51319"/>
    </source>
</evidence>
<dbReference type="InterPro" id="IPR006289">
    <property type="entry name" value="TFSII"/>
</dbReference>
<gene>
    <name evidence="19" type="primary">Tcea1</name>
</gene>